<dbReference type="AlphaFoldDB" id="A0A088RR96"/>
<dbReference type="KEGG" id="lpan:LPMP_202200"/>
<dbReference type="OrthoDB" id="272549at2759"/>
<proteinExistence type="predicted"/>
<evidence type="ECO:0008006" key="4">
    <source>
        <dbReference type="Google" id="ProtNLM"/>
    </source>
</evidence>
<dbReference type="eggNOG" id="ENOG502S0NJ">
    <property type="taxonomic scope" value="Eukaryota"/>
</dbReference>
<dbReference type="EMBL" id="CP009389">
    <property type="protein sequence ID" value="AIN97714.1"/>
    <property type="molecule type" value="Genomic_DNA"/>
</dbReference>
<evidence type="ECO:0000256" key="1">
    <source>
        <dbReference type="SAM" id="MobiDB-lite"/>
    </source>
</evidence>
<dbReference type="Pfam" id="PF13516">
    <property type="entry name" value="LRR_6"/>
    <property type="match status" value="1"/>
</dbReference>
<dbReference type="InterPro" id="IPR032675">
    <property type="entry name" value="LRR_dom_sf"/>
</dbReference>
<gene>
    <name evidence="2" type="ORF">LPMP_202200</name>
</gene>
<dbReference type="InterPro" id="IPR001611">
    <property type="entry name" value="Leu-rich_rpt"/>
</dbReference>
<dbReference type="GeneID" id="22574429"/>
<dbReference type="VEuPathDB" id="TriTrypDB:LPAL13_200027400"/>
<dbReference type="VEuPathDB" id="TriTrypDB:LPMP_202200"/>
<dbReference type="Proteomes" id="UP000063063">
    <property type="component" value="Chromosome 20"/>
</dbReference>
<dbReference type="RefSeq" id="XP_010698421.1">
    <property type="nucleotide sequence ID" value="XM_010700119.1"/>
</dbReference>
<dbReference type="Gene3D" id="3.80.10.10">
    <property type="entry name" value="Ribonuclease Inhibitor"/>
    <property type="match status" value="1"/>
</dbReference>
<accession>A0A088RR96</accession>
<evidence type="ECO:0000313" key="2">
    <source>
        <dbReference type="EMBL" id="AIN97714.1"/>
    </source>
</evidence>
<feature type="region of interest" description="Disordered" evidence="1">
    <location>
        <begin position="1"/>
        <end position="41"/>
    </location>
</feature>
<reference evidence="2 3" key="1">
    <citation type="journal article" date="2015" name="Sci. Rep.">
        <title>The genome of Leishmania panamensis: insights into genomics of the L. (Viannia) subgenus.</title>
        <authorList>
            <person name="Llanes A."/>
            <person name="Restrepo C.M."/>
            <person name="Vecchio G.D."/>
            <person name="Anguizola F.J."/>
            <person name="Lleonart R."/>
        </authorList>
    </citation>
    <scope>NUCLEOTIDE SEQUENCE [LARGE SCALE GENOMIC DNA]</scope>
    <source>
        <strain evidence="2 3">MHOM/PA/94/PSC-1</strain>
    </source>
</reference>
<protein>
    <recommendedName>
        <fullName evidence="4">Leucine-rich repeat protein</fullName>
    </recommendedName>
</protein>
<dbReference type="SUPFAM" id="SSF52047">
    <property type="entry name" value="RNI-like"/>
    <property type="match status" value="1"/>
</dbReference>
<feature type="region of interest" description="Disordered" evidence="1">
    <location>
        <begin position="339"/>
        <end position="359"/>
    </location>
</feature>
<keyword evidence="3" id="KW-1185">Reference proteome</keyword>
<sequence>MPGSLRVQASKRSARKAVKRSLPKEGNIAHGGTSAGGVDSATSASVVTGSAASTSTLTNAVTLSTSEQERAVEAVKETLPVSASRTELRKDPIYRIMHALPRSDVLEVVRCRFAKSHCERAAAYFDLSYMKNPLRHLRLQLGCDGPTGIHLFFQRIAAHRHTLRVVDFSRNRLSTDDAILLCNTLGLGSAGDAATALGTTRSSSGGVAADLTVSTTARASAPPPSSLELLDLSYNTKLGNDGAIHVVTALRHCPSIRAVILKSVGIDDDGVMAVMDVVRRWPAPTLCAYSATPHALLRPPTASATKFYLNLNENYIGARGTHVLGKGLPDHVSLTLAKQRPRPALDRKRSRDDNGTACR</sequence>
<name>A0A088RR96_LEIPA</name>
<evidence type="ECO:0000313" key="3">
    <source>
        <dbReference type="Proteomes" id="UP000063063"/>
    </source>
</evidence>
<organism evidence="2 3">
    <name type="scientific">Leishmania panamensis</name>
    <dbReference type="NCBI Taxonomy" id="5679"/>
    <lineage>
        <taxon>Eukaryota</taxon>
        <taxon>Discoba</taxon>
        <taxon>Euglenozoa</taxon>
        <taxon>Kinetoplastea</taxon>
        <taxon>Metakinetoplastina</taxon>
        <taxon>Trypanosomatida</taxon>
        <taxon>Trypanosomatidae</taxon>
        <taxon>Leishmaniinae</taxon>
        <taxon>Leishmania</taxon>
        <taxon>Leishmania guyanensis species complex</taxon>
    </lineage>
</organism>
<feature type="compositionally biased region" description="Basic residues" evidence="1">
    <location>
        <begin position="12"/>
        <end position="21"/>
    </location>
</feature>
<feature type="compositionally biased region" description="Basic and acidic residues" evidence="1">
    <location>
        <begin position="343"/>
        <end position="359"/>
    </location>
</feature>